<feature type="non-terminal residue" evidence="11">
    <location>
        <position position="168"/>
    </location>
</feature>
<dbReference type="eggNOG" id="KOG2249">
    <property type="taxonomic scope" value="Eukaryota"/>
</dbReference>
<dbReference type="SMART" id="SM00479">
    <property type="entry name" value="EXOIII"/>
    <property type="match status" value="1"/>
</dbReference>
<dbReference type="OMA" id="NWPCALP"/>
<evidence type="ECO:0000256" key="8">
    <source>
        <dbReference type="ARBA" id="ARBA00023242"/>
    </source>
</evidence>
<accession>B8CFL8</accession>
<dbReference type="AlphaFoldDB" id="B8CFL8"/>
<dbReference type="CDD" id="cd06144">
    <property type="entry name" value="REX4_like"/>
    <property type="match status" value="1"/>
</dbReference>
<dbReference type="SUPFAM" id="SSF53098">
    <property type="entry name" value="Ribonuclease H-like"/>
    <property type="match status" value="1"/>
</dbReference>
<gene>
    <name evidence="11" type="ORF">THAPSDRAFT_17654</name>
</gene>
<comment type="function">
    <text evidence="9">Exoribonuclease involved in ribosome biosynthesis. Involved in the processing of ITS1, the internal transcribed spacer localized between the 18S and 5.8S rRNAs.</text>
</comment>
<keyword evidence="5" id="KW-0540">Nuclease</keyword>
<evidence type="ECO:0000313" key="11">
    <source>
        <dbReference type="EMBL" id="EED87822.1"/>
    </source>
</evidence>
<dbReference type="EMBL" id="CM000653">
    <property type="protein sequence ID" value="EED87822.1"/>
    <property type="molecule type" value="Genomic_DNA"/>
</dbReference>
<reference evidence="11 12" key="1">
    <citation type="journal article" date="2004" name="Science">
        <title>The genome of the diatom Thalassiosira pseudonana: ecology, evolution, and metabolism.</title>
        <authorList>
            <person name="Armbrust E.V."/>
            <person name="Berges J.A."/>
            <person name="Bowler C."/>
            <person name="Green B.R."/>
            <person name="Martinez D."/>
            <person name="Putnam N.H."/>
            <person name="Zhou S."/>
            <person name="Allen A.E."/>
            <person name="Apt K.E."/>
            <person name="Bechner M."/>
            <person name="Brzezinski M.A."/>
            <person name="Chaal B.K."/>
            <person name="Chiovitti A."/>
            <person name="Davis A.K."/>
            <person name="Demarest M.S."/>
            <person name="Detter J.C."/>
            <person name="Glavina T."/>
            <person name="Goodstein D."/>
            <person name="Hadi M.Z."/>
            <person name="Hellsten U."/>
            <person name="Hildebrand M."/>
            <person name="Jenkins B.D."/>
            <person name="Jurka J."/>
            <person name="Kapitonov V.V."/>
            <person name="Kroger N."/>
            <person name="Lau W.W."/>
            <person name="Lane T.W."/>
            <person name="Larimer F.W."/>
            <person name="Lippmeier J.C."/>
            <person name="Lucas S."/>
            <person name="Medina M."/>
            <person name="Montsant A."/>
            <person name="Obornik M."/>
            <person name="Parker M.S."/>
            <person name="Palenik B."/>
            <person name="Pazour G.J."/>
            <person name="Richardson P.M."/>
            <person name="Rynearson T.A."/>
            <person name="Saito M.A."/>
            <person name="Schwartz D.C."/>
            <person name="Thamatrakoln K."/>
            <person name="Valentin K."/>
            <person name="Vardi A."/>
            <person name="Wilkerson F.P."/>
            <person name="Rokhsar D.S."/>
        </authorList>
    </citation>
    <scope>NUCLEOTIDE SEQUENCE [LARGE SCALE GENOMIC DNA]</scope>
    <source>
        <strain evidence="11 12">CCMP1335</strain>
    </source>
</reference>
<dbReference type="InterPro" id="IPR037431">
    <property type="entry name" value="REX4_DEDDh_dom"/>
</dbReference>
<evidence type="ECO:0000256" key="4">
    <source>
        <dbReference type="ARBA" id="ARBA00022552"/>
    </source>
</evidence>
<dbReference type="InterPro" id="IPR047021">
    <property type="entry name" value="REXO1/3/4-like"/>
</dbReference>
<reference evidence="11 12" key="2">
    <citation type="journal article" date="2008" name="Nature">
        <title>The Phaeodactylum genome reveals the evolutionary history of diatom genomes.</title>
        <authorList>
            <person name="Bowler C."/>
            <person name="Allen A.E."/>
            <person name="Badger J.H."/>
            <person name="Grimwood J."/>
            <person name="Jabbari K."/>
            <person name="Kuo A."/>
            <person name="Maheswari U."/>
            <person name="Martens C."/>
            <person name="Maumus F."/>
            <person name="Otillar R.P."/>
            <person name="Rayko E."/>
            <person name="Salamov A."/>
            <person name="Vandepoele K."/>
            <person name="Beszteri B."/>
            <person name="Gruber A."/>
            <person name="Heijde M."/>
            <person name="Katinka M."/>
            <person name="Mock T."/>
            <person name="Valentin K."/>
            <person name="Verret F."/>
            <person name="Berges J.A."/>
            <person name="Brownlee C."/>
            <person name="Cadoret J.P."/>
            <person name="Chiovitti A."/>
            <person name="Choi C.J."/>
            <person name="Coesel S."/>
            <person name="De Martino A."/>
            <person name="Detter J.C."/>
            <person name="Durkin C."/>
            <person name="Falciatore A."/>
            <person name="Fournet J."/>
            <person name="Haruta M."/>
            <person name="Huysman M.J."/>
            <person name="Jenkins B.D."/>
            <person name="Jiroutova K."/>
            <person name="Jorgensen R.E."/>
            <person name="Joubert Y."/>
            <person name="Kaplan A."/>
            <person name="Kroger N."/>
            <person name="Kroth P.G."/>
            <person name="La Roche J."/>
            <person name="Lindquist E."/>
            <person name="Lommer M."/>
            <person name="Martin-Jezequel V."/>
            <person name="Lopez P.J."/>
            <person name="Lucas S."/>
            <person name="Mangogna M."/>
            <person name="McGinnis K."/>
            <person name="Medlin L.K."/>
            <person name="Montsant A."/>
            <person name="Oudot-Le Secq M.P."/>
            <person name="Napoli C."/>
            <person name="Obornik M."/>
            <person name="Parker M.S."/>
            <person name="Petit J.L."/>
            <person name="Porcel B.M."/>
            <person name="Poulsen N."/>
            <person name="Robison M."/>
            <person name="Rychlewski L."/>
            <person name="Rynearson T.A."/>
            <person name="Schmutz J."/>
            <person name="Shapiro H."/>
            <person name="Siaut M."/>
            <person name="Stanley M."/>
            <person name="Sussman M.R."/>
            <person name="Taylor A.R."/>
            <person name="Vardi A."/>
            <person name="von Dassow P."/>
            <person name="Vyverman W."/>
            <person name="Willis A."/>
            <person name="Wyrwicz L.S."/>
            <person name="Rokhsar D.S."/>
            <person name="Weissenbach J."/>
            <person name="Armbrust E.V."/>
            <person name="Green B.R."/>
            <person name="Van de Peer Y."/>
            <person name="Grigoriev I.V."/>
        </authorList>
    </citation>
    <scope>NUCLEOTIDE SEQUENCE [LARGE SCALE GENOMIC DNA]</scope>
    <source>
        <strain evidence="11 12">CCMP1335</strain>
    </source>
</reference>
<protein>
    <recommendedName>
        <fullName evidence="3">RNA exonuclease 4</fullName>
    </recommendedName>
</protein>
<evidence type="ECO:0000256" key="2">
    <source>
        <dbReference type="ARBA" id="ARBA00010489"/>
    </source>
</evidence>
<keyword evidence="6" id="KW-0378">Hydrolase</keyword>
<name>B8CFL8_THAPS</name>
<comment type="subcellular location">
    <subcellularLocation>
        <location evidence="1">Nucleus</location>
    </subcellularLocation>
</comment>
<evidence type="ECO:0000256" key="7">
    <source>
        <dbReference type="ARBA" id="ARBA00022839"/>
    </source>
</evidence>
<dbReference type="InterPro" id="IPR036397">
    <property type="entry name" value="RNaseH_sf"/>
</dbReference>
<dbReference type="RefSeq" id="XP_002295042.1">
    <property type="nucleotide sequence ID" value="XM_002295006.1"/>
</dbReference>
<dbReference type="InterPro" id="IPR012337">
    <property type="entry name" value="RNaseH-like_sf"/>
</dbReference>
<evidence type="ECO:0000256" key="5">
    <source>
        <dbReference type="ARBA" id="ARBA00022722"/>
    </source>
</evidence>
<dbReference type="PaxDb" id="35128-Thaps17654"/>
<dbReference type="GO" id="GO:0006364">
    <property type="term" value="P:rRNA processing"/>
    <property type="evidence" value="ECO:0007669"/>
    <property type="project" value="UniProtKB-KW"/>
</dbReference>
<dbReference type="GO" id="GO:0006396">
    <property type="term" value="P:RNA processing"/>
    <property type="evidence" value="ECO:0000318"/>
    <property type="project" value="GO_Central"/>
</dbReference>
<keyword evidence="12" id="KW-1185">Reference proteome</keyword>
<dbReference type="InterPro" id="IPR013520">
    <property type="entry name" value="Ribonucl_H"/>
</dbReference>
<sequence length="168" mass="18748">KYIAIDCEMVGVGTDGVKSALARVSVVDWDGNVLLDTFVRVSERVTDFRTHVSGVRPKDISVKNTNAMEHSEVRQQVETLLLNKILVGHALKNDLSALLISHPKQDTRDTAKYKPFMRPSGRSGGKLRPRKLRDLVYEQCGRVIQVEGESHCSVDDARASMELFKAVK</sequence>
<dbReference type="GeneID" id="7443888"/>
<organism evidence="11 12">
    <name type="scientific">Thalassiosira pseudonana</name>
    <name type="common">Marine diatom</name>
    <name type="synonym">Cyclotella nana</name>
    <dbReference type="NCBI Taxonomy" id="35128"/>
    <lineage>
        <taxon>Eukaryota</taxon>
        <taxon>Sar</taxon>
        <taxon>Stramenopiles</taxon>
        <taxon>Ochrophyta</taxon>
        <taxon>Bacillariophyta</taxon>
        <taxon>Coscinodiscophyceae</taxon>
        <taxon>Thalassiosirophycidae</taxon>
        <taxon>Thalassiosirales</taxon>
        <taxon>Thalassiosiraceae</taxon>
        <taxon>Thalassiosira</taxon>
    </lineage>
</organism>
<evidence type="ECO:0000313" key="12">
    <source>
        <dbReference type="Proteomes" id="UP000001449"/>
    </source>
</evidence>
<dbReference type="InParanoid" id="B8CFL8"/>
<evidence type="ECO:0000256" key="6">
    <source>
        <dbReference type="ARBA" id="ARBA00022801"/>
    </source>
</evidence>
<dbReference type="Proteomes" id="UP000001449">
    <property type="component" value="Chromosome 22"/>
</dbReference>
<evidence type="ECO:0000256" key="1">
    <source>
        <dbReference type="ARBA" id="ARBA00004123"/>
    </source>
</evidence>
<evidence type="ECO:0000256" key="9">
    <source>
        <dbReference type="ARBA" id="ARBA00025599"/>
    </source>
</evidence>
<feature type="domain" description="Exonuclease" evidence="10">
    <location>
        <begin position="1"/>
        <end position="168"/>
    </location>
</feature>
<feature type="non-terminal residue" evidence="11">
    <location>
        <position position="1"/>
    </location>
</feature>
<keyword evidence="7" id="KW-0269">Exonuclease</keyword>
<dbReference type="FunFam" id="3.30.420.10:FF:000007">
    <property type="entry name" value="Interferon-stimulated exonuclease gene 20"/>
    <property type="match status" value="1"/>
</dbReference>
<keyword evidence="8" id="KW-0539">Nucleus</keyword>
<dbReference type="HOGENOM" id="CLU_022453_3_1_1"/>
<dbReference type="Pfam" id="PF00929">
    <property type="entry name" value="RNase_T"/>
    <property type="match status" value="1"/>
</dbReference>
<dbReference type="PANTHER" id="PTHR12801:SF45">
    <property type="entry name" value="RNA EXONUCLEASE 4"/>
    <property type="match status" value="1"/>
</dbReference>
<dbReference type="GO" id="GO:0008408">
    <property type="term" value="F:3'-5' exonuclease activity"/>
    <property type="evidence" value="ECO:0007669"/>
    <property type="project" value="InterPro"/>
</dbReference>
<dbReference type="GO" id="GO:0005634">
    <property type="term" value="C:nucleus"/>
    <property type="evidence" value="ECO:0000318"/>
    <property type="project" value="GO_Central"/>
</dbReference>
<dbReference type="GO" id="GO:0003676">
    <property type="term" value="F:nucleic acid binding"/>
    <property type="evidence" value="ECO:0007669"/>
    <property type="project" value="InterPro"/>
</dbReference>
<dbReference type="GO" id="GO:0004527">
    <property type="term" value="F:exonuclease activity"/>
    <property type="evidence" value="ECO:0000318"/>
    <property type="project" value="GO_Central"/>
</dbReference>
<proteinExistence type="inferred from homology"/>
<dbReference type="Gene3D" id="3.30.420.10">
    <property type="entry name" value="Ribonuclease H-like superfamily/Ribonuclease H"/>
    <property type="match status" value="1"/>
</dbReference>
<dbReference type="PANTHER" id="PTHR12801">
    <property type="entry name" value="RNA EXONUCLEASE REXO1 / RECO3 FAMILY MEMBER-RELATED"/>
    <property type="match status" value="1"/>
</dbReference>
<evidence type="ECO:0000259" key="10">
    <source>
        <dbReference type="SMART" id="SM00479"/>
    </source>
</evidence>
<evidence type="ECO:0000256" key="3">
    <source>
        <dbReference type="ARBA" id="ARBA00016937"/>
    </source>
</evidence>
<keyword evidence="4" id="KW-0698">rRNA processing</keyword>
<comment type="similarity">
    <text evidence="2">Belongs to the REXO4 family.</text>
</comment>
<dbReference type="KEGG" id="tps:THAPSDRAFT_17654"/>